<evidence type="ECO:0000259" key="3">
    <source>
        <dbReference type="Pfam" id="PF01562"/>
    </source>
</evidence>
<feature type="signal peptide" evidence="2">
    <location>
        <begin position="1"/>
        <end position="23"/>
    </location>
</feature>
<dbReference type="EMBL" id="CACVKT020004360">
    <property type="protein sequence ID" value="CAC5389726.1"/>
    <property type="molecule type" value="Genomic_DNA"/>
</dbReference>
<evidence type="ECO:0000313" key="4">
    <source>
        <dbReference type="EMBL" id="CAC5389726.1"/>
    </source>
</evidence>
<dbReference type="OrthoDB" id="10419144at2759"/>
<gene>
    <name evidence="4" type="ORF">MCOR_24865</name>
</gene>
<keyword evidence="5" id="KW-1185">Reference proteome</keyword>
<evidence type="ECO:0000256" key="2">
    <source>
        <dbReference type="SAM" id="SignalP"/>
    </source>
</evidence>
<feature type="domain" description="Peptidase M12B propeptide" evidence="3">
    <location>
        <begin position="52"/>
        <end position="135"/>
    </location>
</feature>
<dbReference type="Proteomes" id="UP000507470">
    <property type="component" value="Unassembled WGS sequence"/>
</dbReference>
<proteinExistence type="predicted"/>
<name>A0A6J8C2A3_MYTCO</name>
<keyword evidence="1" id="KW-1015">Disulfide bond</keyword>
<keyword evidence="2" id="KW-0732">Signal</keyword>
<evidence type="ECO:0000256" key="1">
    <source>
        <dbReference type="ARBA" id="ARBA00023157"/>
    </source>
</evidence>
<feature type="chain" id="PRO_5026882855" description="Peptidase M12B propeptide domain-containing protein" evidence="2">
    <location>
        <begin position="24"/>
        <end position="151"/>
    </location>
</feature>
<sequence>MAREKRLNIIFVLILSIHSKILAKPLLDDSHINKYISSRKLREDGFNEFELTSVQEVTSSHHQSLDASSIHRRRRSVDSTESYDIEIYAFGESYKMTFQHTKSILHPSAKVSIMIDEKETEWNGDHPDCFLIGNVHSHDGTVSASFCEELE</sequence>
<evidence type="ECO:0000313" key="5">
    <source>
        <dbReference type="Proteomes" id="UP000507470"/>
    </source>
</evidence>
<accession>A0A6J8C2A3</accession>
<dbReference type="Pfam" id="PF01562">
    <property type="entry name" value="Pep_M12B_propep"/>
    <property type="match status" value="1"/>
</dbReference>
<dbReference type="InterPro" id="IPR002870">
    <property type="entry name" value="Peptidase_M12B_N"/>
</dbReference>
<organism evidence="4 5">
    <name type="scientific">Mytilus coruscus</name>
    <name type="common">Sea mussel</name>
    <dbReference type="NCBI Taxonomy" id="42192"/>
    <lineage>
        <taxon>Eukaryota</taxon>
        <taxon>Metazoa</taxon>
        <taxon>Spiralia</taxon>
        <taxon>Lophotrochozoa</taxon>
        <taxon>Mollusca</taxon>
        <taxon>Bivalvia</taxon>
        <taxon>Autobranchia</taxon>
        <taxon>Pteriomorphia</taxon>
        <taxon>Mytilida</taxon>
        <taxon>Mytiloidea</taxon>
        <taxon>Mytilidae</taxon>
        <taxon>Mytilinae</taxon>
        <taxon>Mytilus</taxon>
    </lineage>
</organism>
<dbReference type="AlphaFoldDB" id="A0A6J8C2A3"/>
<protein>
    <recommendedName>
        <fullName evidence="3">Peptidase M12B propeptide domain-containing protein</fullName>
    </recommendedName>
</protein>
<reference evidence="4 5" key="1">
    <citation type="submission" date="2020-06" db="EMBL/GenBank/DDBJ databases">
        <authorList>
            <person name="Li R."/>
            <person name="Bekaert M."/>
        </authorList>
    </citation>
    <scope>NUCLEOTIDE SEQUENCE [LARGE SCALE GENOMIC DNA]</scope>
    <source>
        <strain evidence="5">wild</strain>
    </source>
</reference>